<dbReference type="Proteomes" id="UP000717634">
    <property type="component" value="Unassembled WGS sequence"/>
</dbReference>
<dbReference type="EMBL" id="JAAVTK010000025">
    <property type="protein sequence ID" value="NKI91896.1"/>
    <property type="molecule type" value="Genomic_DNA"/>
</dbReference>
<reference evidence="1 2" key="1">
    <citation type="submission" date="2020-03" db="EMBL/GenBank/DDBJ databases">
        <title>Genomic Encyclopedia of Type Strains, Phase IV (KMG-V): Genome sequencing to study the core and pangenomes of soil and plant-associated prokaryotes.</title>
        <authorList>
            <person name="Whitman W."/>
        </authorList>
    </citation>
    <scope>NUCLEOTIDE SEQUENCE [LARGE SCALE GENOMIC DNA]</scope>
    <source>
        <strain evidence="1 2">1B</strain>
    </source>
</reference>
<name>A0ABX1HRN4_9BACT</name>
<sequence length="33" mass="4141">MLKNRFYAFFQHKGERKEPILCFPLFHFPIAWQ</sequence>
<gene>
    <name evidence="1" type="ORF">HBN54_004519</name>
</gene>
<organism evidence="1 2">
    <name type="scientific">Hymenobacter artigasi</name>
    <dbReference type="NCBI Taxonomy" id="2719616"/>
    <lineage>
        <taxon>Bacteria</taxon>
        <taxon>Pseudomonadati</taxon>
        <taxon>Bacteroidota</taxon>
        <taxon>Cytophagia</taxon>
        <taxon>Cytophagales</taxon>
        <taxon>Hymenobacteraceae</taxon>
        <taxon>Hymenobacter</taxon>
    </lineage>
</organism>
<comment type="caution">
    <text evidence="1">The sequence shown here is derived from an EMBL/GenBank/DDBJ whole genome shotgun (WGS) entry which is preliminary data.</text>
</comment>
<evidence type="ECO:0000313" key="2">
    <source>
        <dbReference type="Proteomes" id="UP000717634"/>
    </source>
</evidence>
<protein>
    <submittedName>
        <fullName evidence="1">Uncharacterized protein</fullName>
    </submittedName>
</protein>
<evidence type="ECO:0000313" key="1">
    <source>
        <dbReference type="EMBL" id="NKI91896.1"/>
    </source>
</evidence>
<proteinExistence type="predicted"/>
<keyword evidence="2" id="KW-1185">Reference proteome</keyword>
<accession>A0ABX1HRN4</accession>